<accession>A0AC35TFT8</accession>
<dbReference type="WBParaSite" id="RSKR_0000005000.1">
    <property type="protein sequence ID" value="RSKR_0000005000.1"/>
    <property type="gene ID" value="RSKR_0000005000"/>
</dbReference>
<reference evidence="2" key="1">
    <citation type="submission" date="2016-11" db="UniProtKB">
        <authorList>
            <consortium name="WormBaseParasite"/>
        </authorList>
    </citation>
    <scope>IDENTIFICATION</scope>
    <source>
        <strain evidence="2">KR3021</strain>
    </source>
</reference>
<proteinExistence type="predicted"/>
<name>A0AC35TFT8_9BILA</name>
<evidence type="ECO:0000313" key="1">
    <source>
        <dbReference type="Proteomes" id="UP000095286"/>
    </source>
</evidence>
<dbReference type="Proteomes" id="UP000095286">
    <property type="component" value="Unplaced"/>
</dbReference>
<protein>
    <submittedName>
        <fullName evidence="2">SprT-like domain-containing protein</fullName>
    </submittedName>
</protein>
<organism evidence="1 2">
    <name type="scientific">Rhabditophanes sp. KR3021</name>
    <dbReference type="NCBI Taxonomy" id="114890"/>
    <lineage>
        <taxon>Eukaryota</taxon>
        <taxon>Metazoa</taxon>
        <taxon>Ecdysozoa</taxon>
        <taxon>Nematoda</taxon>
        <taxon>Chromadorea</taxon>
        <taxon>Rhabditida</taxon>
        <taxon>Tylenchina</taxon>
        <taxon>Panagrolaimomorpha</taxon>
        <taxon>Strongyloidoidea</taxon>
        <taxon>Alloionematidae</taxon>
        <taxon>Rhabditophanes</taxon>
    </lineage>
</organism>
<sequence>MLLRGLDRHLFVRGLGTFTDGGDIFLFVVGLFGGDGCEGRNREELFDTHFEEDAKGRLRILEEIISSTESTTIGSSQTTQLNSVPESTTSSSLAGQTTSSVTEPTSLFDTPSVDDATSVDDTTEDPHSPSPDFSPTAEGSDKEINSTINADATIGEVNVKIPTDALAFNNIAQDEALKMRDHALGTLSEAELEEEDDDGDGEAVDLSSLVDTPEDLTYTQLMNKQMASVGSQEKDLPEEESERLVFGDTIPGEDNHDIDEPEEGVMSPFDPAEDKAETVPVYIKKFDSDRTAKSNALKIRDMNLQHLKELHKHLDDAKVGNALKKGKQRFMELNRIEKRSTFDGSEDSPLESISCPNSPKNSYAHMSHPKREAILLHRQAEIVKHATNLIYHENFDILNEDVPNKDNITKQFTRRFLAEVVDTFHKINFAPKNMGTKCVKKVFPCDPTYKYRTPNGWCNNLKRPHFGIAFAPLMRLLKPAYDNKIDSVRSKMKSGKALPSTRVISNVLNEDKSPPNSNKFSHMVMQFGQFVAHDIDHVPVETTPKGAFLDCSLCRSNTVNEMCEPIPVPQNDPFYPPFTSSGDAKCLPFTRSLLGDSSKGYREQLTQITAFLDSSNVYGSTDCEANDLRSKKQGLMKIAKINNVNMESLPKRAVKDGCRSHPFKPCFNAGDSRSSHTAALTGMHNVFLREHNRVSKNLLAINPGWHDERLYQESRRIIAAQFQHIIYNEFLPFLIGLPRMQKADIVAKKNGFYTGYNYTCDATISQPFQTAAYRFGHTLIRDDLQRMNSDFKNVTRALRLVDVFDNAKSLYERRGNGFEAILMGLVGTPAMDFDRFMSDTIRNRLFEFSQFHLAGFDLFAINIQRGRDHAVQPYNEYRKYCGYKPFKTWAEMVPTMSQATVNKLKKLYQTTDDIDLYVGIVTEAQPKNGPFLPETASCILAEQFTRLKKCDRFFYENNVKGSHFKPKQLIELRKTSLSKILCNNIKLMTKIQKTIWLMPSKQNPLINCNTIPSVNLQAWAEGKPVKKAPPIKKPKM</sequence>
<evidence type="ECO:0000313" key="2">
    <source>
        <dbReference type="WBParaSite" id="RSKR_0000005000.1"/>
    </source>
</evidence>